<evidence type="ECO:0000256" key="5">
    <source>
        <dbReference type="ARBA" id="ARBA00022692"/>
    </source>
</evidence>
<dbReference type="PANTHER" id="PTHR32507">
    <property type="entry name" value="NA(+)/H(+) ANTIPORTER 1"/>
    <property type="match status" value="1"/>
</dbReference>
<accession>A0A286A3M5</accession>
<evidence type="ECO:0000256" key="6">
    <source>
        <dbReference type="ARBA" id="ARBA00022989"/>
    </source>
</evidence>
<dbReference type="Proteomes" id="UP000219335">
    <property type="component" value="Unassembled WGS sequence"/>
</dbReference>
<keyword evidence="4" id="KW-1003">Cell membrane</keyword>
<feature type="transmembrane region" description="Helical" evidence="9">
    <location>
        <begin position="110"/>
        <end position="131"/>
    </location>
</feature>
<dbReference type="PANTHER" id="PTHR32507:SF8">
    <property type="entry name" value="CNH1P"/>
    <property type="match status" value="1"/>
</dbReference>
<feature type="transmembrane region" description="Helical" evidence="9">
    <location>
        <begin position="207"/>
        <end position="226"/>
    </location>
</feature>
<evidence type="ECO:0000259" key="10">
    <source>
        <dbReference type="Pfam" id="PF00999"/>
    </source>
</evidence>
<proteinExistence type="predicted"/>
<feature type="transmembrane region" description="Helical" evidence="9">
    <location>
        <begin position="77"/>
        <end position="98"/>
    </location>
</feature>
<feature type="domain" description="Cation/H+ exchanger transmembrane" evidence="10">
    <location>
        <begin position="31"/>
        <end position="287"/>
    </location>
</feature>
<evidence type="ECO:0000256" key="2">
    <source>
        <dbReference type="ARBA" id="ARBA00022448"/>
    </source>
</evidence>
<feature type="transmembrane region" description="Helical" evidence="9">
    <location>
        <begin position="12"/>
        <end position="33"/>
    </location>
</feature>
<dbReference type="GO" id="GO:0005886">
    <property type="term" value="C:plasma membrane"/>
    <property type="evidence" value="ECO:0007669"/>
    <property type="project" value="UniProtKB-SubCell"/>
</dbReference>
<feature type="transmembrane region" description="Helical" evidence="9">
    <location>
        <begin position="395"/>
        <end position="414"/>
    </location>
</feature>
<feature type="domain" description="Cation/H+ exchanger transmembrane" evidence="10">
    <location>
        <begin position="364"/>
        <end position="479"/>
    </location>
</feature>
<feature type="transmembrane region" description="Helical" evidence="9">
    <location>
        <begin position="372"/>
        <end position="389"/>
    </location>
</feature>
<evidence type="ECO:0000256" key="7">
    <source>
        <dbReference type="ARBA" id="ARBA00023065"/>
    </source>
</evidence>
<dbReference type="AlphaFoldDB" id="A0A286A3M5"/>
<feature type="transmembrane region" description="Helical" evidence="9">
    <location>
        <begin position="456"/>
        <end position="481"/>
    </location>
</feature>
<evidence type="ECO:0000256" key="3">
    <source>
        <dbReference type="ARBA" id="ARBA00022449"/>
    </source>
</evidence>
<protein>
    <submittedName>
        <fullName evidence="11">Sodium/proton antiporter, CPA1 family</fullName>
    </submittedName>
</protein>
<feature type="transmembrane region" description="Helical" evidence="9">
    <location>
        <begin position="246"/>
        <end position="261"/>
    </location>
</feature>
<feature type="transmembrane region" description="Helical" evidence="9">
    <location>
        <begin position="426"/>
        <end position="444"/>
    </location>
</feature>
<dbReference type="EMBL" id="OCMU01000001">
    <property type="protein sequence ID" value="SOD16519.1"/>
    <property type="molecule type" value="Genomic_DNA"/>
</dbReference>
<evidence type="ECO:0000256" key="8">
    <source>
        <dbReference type="ARBA" id="ARBA00023136"/>
    </source>
</evidence>
<dbReference type="GO" id="GO:1902600">
    <property type="term" value="P:proton transmembrane transport"/>
    <property type="evidence" value="ECO:0007669"/>
    <property type="project" value="InterPro"/>
</dbReference>
<gene>
    <name evidence="11" type="ORF">SAMN06297164_0604</name>
</gene>
<evidence type="ECO:0000256" key="4">
    <source>
        <dbReference type="ARBA" id="ARBA00022475"/>
    </source>
</evidence>
<keyword evidence="3" id="KW-0050">Antiport</keyword>
<sequence>MGYRLALRTFVGFYPIIPMNFIQWMGLVGALLLLMGLSSAYIHRLPISTSTIYLATGLLISSVGFDLIDVNFVEWAVWFEHLTEIAVIVSLFISGLKLRLPLKNPAWTAAYRLAAPVMLACIAGVAWYAHFVFGFDWASAFLLGAVLAPTDPVLASTVSVNHASDHDRMRYGLSGEAGFNDGAAFPFVIFALMWMEYGELGGWVGGWALHYLIWAIPAGLLLGYFLGKGIGRLAIWLRNRHGDRGGASDFLALALIALSYAGAETIFAWGFLAAFAAGLGFRRAEIKVVNENPAIEYENNNKSNKSNDSDLAVEINKVGESQVVAEHESIAHPPAEEFVGRKLDKEELKQPSKAAGIVVAEIISFGDTAERLLEAMLVVLVGVSLALYWDGRAVLLAFTLFIVIRPLAMLLFLIKTPTGKVQRLMIGWFGIRGIGSLYYLSYSLNHGLTDKIDDTVGITLSIVALSILIHGISSQPILNYYERLISSEQTKSNTR</sequence>
<evidence type="ECO:0000313" key="12">
    <source>
        <dbReference type="Proteomes" id="UP000219335"/>
    </source>
</evidence>
<organism evidence="11 12">
    <name type="scientific">Nitrosomonas ureae</name>
    <dbReference type="NCBI Taxonomy" id="44577"/>
    <lineage>
        <taxon>Bacteria</taxon>
        <taxon>Pseudomonadati</taxon>
        <taxon>Pseudomonadota</taxon>
        <taxon>Betaproteobacteria</taxon>
        <taxon>Nitrosomonadales</taxon>
        <taxon>Nitrosomonadaceae</taxon>
        <taxon>Nitrosomonas</taxon>
    </lineage>
</organism>
<dbReference type="GO" id="GO:0015297">
    <property type="term" value="F:antiporter activity"/>
    <property type="evidence" value="ECO:0007669"/>
    <property type="project" value="UniProtKB-KW"/>
</dbReference>
<dbReference type="Pfam" id="PF00999">
    <property type="entry name" value="Na_H_Exchanger"/>
    <property type="match status" value="2"/>
</dbReference>
<feature type="transmembrane region" description="Helical" evidence="9">
    <location>
        <begin position="45"/>
        <end position="65"/>
    </location>
</feature>
<keyword evidence="5 9" id="KW-0812">Transmembrane</keyword>
<dbReference type="RefSeq" id="WP_217992293.1">
    <property type="nucleotide sequence ID" value="NZ_OCMU01000001.1"/>
</dbReference>
<feature type="transmembrane region" description="Helical" evidence="9">
    <location>
        <begin position="137"/>
        <end position="156"/>
    </location>
</feature>
<evidence type="ECO:0000313" key="11">
    <source>
        <dbReference type="EMBL" id="SOD16519.1"/>
    </source>
</evidence>
<dbReference type="Gene3D" id="1.20.1530.20">
    <property type="match status" value="1"/>
</dbReference>
<name>A0A286A3M5_9PROT</name>
<keyword evidence="8 9" id="KW-0472">Membrane</keyword>
<keyword evidence="2" id="KW-0813">Transport</keyword>
<keyword evidence="7" id="KW-0406">Ion transport</keyword>
<dbReference type="InterPro" id="IPR038770">
    <property type="entry name" value="Na+/solute_symporter_sf"/>
</dbReference>
<dbReference type="InterPro" id="IPR006153">
    <property type="entry name" value="Cation/H_exchanger_TM"/>
</dbReference>
<evidence type="ECO:0000256" key="9">
    <source>
        <dbReference type="SAM" id="Phobius"/>
    </source>
</evidence>
<feature type="transmembrane region" description="Helical" evidence="9">
    <location>
        <begin position="177"/>
        <end position="195"/>
    </location>
</feature>
<evidence type="ECO:0000256" key="1">
    <source>
        <dbReference type="ARBA" id="ARBA00004651"/>
    </source>
</evidence>
<keyword evidence="6 9" id="KW-1133">Transmembrane helix</keyword>
<reference evidence="11 12" key="1">
    <citation type="submission" date="2017-09" db="EMBL/GenBank/DDBJ databases">
        <authorList>
            <person name="Ehlers B."/>
            <person name="Leendertz F.H."/>
        </authorList>
    </citation>
    <scope>NUCLEOTIDE SEQUENCE [LARGE SCALE GENOMIC DNA]</scope>
    <source>
        <strain evidence="11 12">Nm42</strain>
    </source>
</reference>
<comment type="subcellular location">
    <subcellularLocation>
        <location evidence="1">Cell membrane</location>
        <topology evidence="1">Multi-pass membrane protein</topology>
    </subcellularLocation>
</comment>